<evidence type="ECO:0000256" key="6">
    <source>
        <dbReference type="ARBA" id="ARBA00023136"/>
    </source>
</evidence>
<protein>
    <recommendedName>
        <fullName evidence="9">Sulfotransferase family protein</fullName>
    </recommendedName>
</protein>
<dbReference type="PANTHER" id="PTHR12137:SF54">
    <property type="entry name" value="CARBOHYDRATE SULFOTRANSFERASE"/>
    <property type="match status" value="1"/>
</dbReference>
<dbReference type="GO" id="GO:0016051">
    <property type="term" value="P:carbohydrate biosynthetic process"/>
    <property type="evidence" value="ECO:0007669"/>
    <property type="project" value="InterPro"/>
</dbReference>
<keyword evidence="4" id="KW-1133">Transmembrane helix</keyword>
<dbReference type="SUPFAM" id="SSF52540">
    <property type="entry name" value="P-loop containing nucleoside triphosphate hydrolases"/>
    <property type="match status" value="1"/>
</dbReference>
<dbReference type="Pfam" id="PF03567">
    <property type="entry name" value="Sulfotransfer_2"/>
    <property type="match status" value="1"/>
</dbReference>
<dbReference type="GO" id="GO:0016020">
    <property type="term" value="C:membrane"/>
    <property type="evidence" value="ECO:0007669"/>
    <property type="project" value="InterPro"/>
</dbReference>
<dbReference type="InterPro" id="IPR027417">
    <property type="entry name" value="P-loop_NTPase"/>
</dbReference>
<evidence type="ECO:0000256" key="5">
    <source>
        <dbReference type="ARBA" id="ARBA00023034"/>
    </source>
</evidence>
<keyword evidence="5" id="KW-0333">Golgi apparatus</keyword>
<keyword evidence="2" id="KW-0808">Transferase</keyword>
<comment type="subcellular location">
    <subcellularLocation>
        <location evidence="1">Golgi apparatus membrane</location>
        <topology evidence="1">Single-pass type II membrane protein</topology>
    </subcellularLocation>
</comment>
<accession>A0A484HFD0</accession>
<gene>
    <name evidence="8" type="ORF">EPICR_130026</name>
</gene>
<dbReference type="InterPro" id="IPR018011">
    <property type="entry name" value="Carb_sulfotrans_8-10"/>
</dbReference>
<evidence type="ECO:0000256" key="3">
    <source>
        <dbReference type="ARBA" id="ARBA00022692"/>
    </source>
</evidence>
<dbReference type="PANTHER" id="PTHR12137">
    <property type="entry name" value="CARBOHYDRATE SULFOTRANSFERASE"/>
    <property type="match status" value="1"/>
</dbReference>
<name>A0A484HFD0_9BACT</name>
<dbReference type="GO" id="GO:0008146">
    <property type="term" value="F:sulfotransferase activity"/>
    <property type="evidence" value="ECO:0007669"/>
    <property type="project" value="InterPro"/>
</dbReference>
<organism evidence="8">
    <name type="scientific">uncultured Desulfobacteraceae bacterium</name>
    <dbReference type="NCBI Taxonomy" id="218296"/>
    <lineage>
        <taxon>Bacteria</taxon>
        <taxon>Pseudomonadati</taxon>
        <taxon>Thermodesulfobacteriota</taxon>
        <taxon>Desulfobacteria</taxon>
        <taxon>Desulfobacterales</taxon>
        <taxon>Desulfobacteraceae</taxon>
        <taxon>environmental samples</taxon>
    </lineage>
</organism>
<dbReference type="InterPro" id="IPR005331">
    <property type="entry name" value="Sulfotransferase"/>
</dbReference>
<evidence type="ECO:0008006" key="9">
    <source>
        <dbReference type="Google" id="ProtNLM"/>
    </source>
</evidence>
<keyword evidence="7" id="KW-0325">Glycoprotein</keyword>
<evidence type="ECO:0000256" key="2">
    <source>
        <dbReference type="ARBA" id="ARBA00022679"/>
    </source>
</evidence>
<keyword evidence="3" id="KW-0812">Transmembrane</keyword>
<evidence type="ECO:0000256" key="1">
    <source>
        <dbReference type="ARBA" id="ARBA00004323"/>
    </source>
</evidence>
<dbReference type="AlphaFoldDB" id="A0A484HFD0"/>
<evidence type="ECO:0000256" key="4">
    <source>
        <dbReference type="ARBA" id="ARBA00022989"/>
    </source>
</evidence>
<dbReference type="Gene3D" id="3.40.50.300">
    <property type="entry name" value="P-loop containing nucleotide triphosphate hydrolases"/>
    <property type="match status" value="1"/>
</dbReference>
<reference evidence="8" key="1">
    <citation type="submission" date="2019-01" db="EMBL/GenBank/DDBJ databases">
        <authorList>
            <consortium name="Genoscope - CEA"/>
            <person name="William W."/>
        </authorList>
    </citation>
    <scope>NUCLEOTIDE SEQUENCE</scope>
    <source>
        <strain evidence="8">CR-1</strain>
    </source>
</reference>
<proteinExistence type="predicted"/>
<dbReference type="EMBL" id="CAACVI010000005">
    <property type="protein sequence ID" value="VEN73209.1"/>
    <property type="molecule type" value="Genomic_DNA"/>
</dbReference>
<evidence type="ECO:0000256" key="7">
    <source>
        <dbReference type="ARBA" id="ARBA00023180"/>
    </source>
</evidence>
<keyword evidence="6" id="KW-0472">Membrane</keyword>
<evidence type="ECO:0000313" key="8">
    <source>
        <dbReference type="EMBL" id="VEN73209.1"/>
    </source>
</evidence>
<sequence>MFISHKYKVIFVHIQRTGGSSIHRAFQKCDPDLVETLPVHSAAKRTKHSFITDIKHTVEHDIFQNYLKFCVVRNPFDRMVSWYHMVIGKKGDDQAMFKIRDKNKRLNIFFKGIKFLNNANLPLKKNLLNYWTQLFLLIEKSDNKFAIQAAKSGTDTALELKKKSKNFKEFIFSTQNPEDVFFKKFRLNQLDYISDKTHILVDKILRFENLNAEFNNLGKKIAFEGALSQINKSADRKSYESYYDDRTKKMILKRFKKDFEHFGYHF</sequence>